<sequence length="103" mass="11142">MNTMEDLLGAMWLVSPLGLAMIACVAIGYAVTAREALGRERGLREGASSLTMTRRLSSAMRRSRQRGSGIDPGAFWTVTSLQRDEGVRALPAHPIGRTQSALR</sequence>
<feature type="transmembrane region" description="Helical" evidence="1">
    <location>
        <begin position="12"/>
        <end position="31"/>
    </location>
</feature>
<protein>
    <submittedName>
        <fullName evidence="2">Uncharacterized protein</fullName>
    </submittedName>
</protein>
<proteinExistence type="predicted"/>
<keyword evidence="1" id="KW-0472">Membrane</keyword>
<keyword evidence="1" id="KW-1133">Transmembrane helix</keyword>
<gene>
    <name evidence="2" type="ORF">BE15_02000</name>
</gene>
<comment type="caution">
    <text evidence="2">The sequence shown here is derived from an EMBL/GenBank/DDBJ whole genome shotgun (WGS) entry which is preliminary data.</text>
</comment>
<keyword evidence="1" id="KW-0812">Transmembrane</keyword>
<evidence type="ECO:0000313" key="2">
    <source>
        <dbReference type="EMBL" id="KYF64900.1"/>
    </source>
</evidence>
<dbReference type="AlphaFoldDB" id="A0A150QAF4"/>
<evidence type="ECO:0000313" key="3">
    <source>
        <dbReference type="Proteomes" id="UP000075260"/>
    </source>
</evidence>
<dbReference type="Proteomes" id="UP000075260">
    <property type="component" value="Unassembled WGS sequence"/>
</dbReference>
<name>A0A150QAF4_SORCE</name>
<accession>A0A150QAF4</accession>
<dbReference type="EMBL" id="JEMA01000876">
    <property type="protein sequence ID" value="KYF64900.1"/>
    <property type="molecule type" value="Genomic_DNA"/>
</dbReference>
<evidence type="ECO:0000256" key="1">
    <source>
        <dbReference type="SAM" id="Phobius"/>
    </source>
</evidence>
<reference evidence="2 3" key="1">
    <citation type="submission" date="2014-02" db="EMBL/GenBank/DDBJ databases">
        <title>The small core and large imbalanced accessory genome model reveals a collaborative survival strategy of Sorangium cellulosum strains in nature.</title>
        <authorList>
            <person name="Han K."/>
            <person name="Peng R."/>
            <person name="Blom J."/>
            <person name="Li Y.-Z."/>
        </authorList>
    </citation>
    <scope>NUCLEOTIDE SEQUENCE [LARGE SCALE GENOMIC DNA]</scope>
    <source>
        <strain evidence="2 3">So0008-312</strain>
    </source>
</reference>
<organism evidence="2 3">
    <name type="scientific">Sorangium cellulosum</name>
    <name type="common">Polyangium cellulosum</name>
    <dbReference type="NCBI Taxonomy" id="56"/>
    <lineage>
        <taxon>Bacteria</taxon>
        <taxon>Pseudomonadati</taxon>
        <taxon>Myxococcota</taxon>
        <taxon>Polyangia</taxon>
        <taxon>Polyangiales</taxon>
        <taxon>Polyangiaceae</taxon>
        <taxon>Sorangium</taxon>
    </lineage>
</organism>